<dbReference type="PROSITE" id="PS50159">
    <property type="entry name" value="RIBOSOMAL_S13_2"/>
    <property type="match status" value="1"/>
</dbReference>
<dbReference type="GO" id="GO:0015935">
    <property type="term" value="C:small ribosomal subunit"/>
    <property type="evidence" value="ECO:0007669"/>
    <property type="project" value="TreeGrafter"/>
</dbReference>
<dbReference type="InterPro" id="IPR001892">
    <property type="entry name" value="Ribosomal_uS13"/>
</dbReference>
<comment type="similarity">
    <text evidence="2">Belongs to the universal ribosomal protein uS13 family.</text>
</comment>
<keyword evidence="4" id="KW-0689">Ribosomal protein</keyword>
<evidence type="ECO:0000313" key="7">
    <source>
        <dbReference type="Proteomes" id="UP000613177"/>
    </source>
</evidence>
<keyword evidence="5" id="KW-0687">Ribonucleoprotein</keyword>
<name>A0A8H7STF6_9FUNG</name>
<dbReference type="HAMAP" id="MF_01315">
    <property type="entry name" value="Ribosomal_uS13"/>
    <property type="match status" value="1"/>
</dbReference>
<evidence type="ECO:0008006" key="8">
    <source>
        <dbReference type="Google" id="ProtNLM"/>
    </source>
</evidence>
<dbReference type="EMBL" id="JAEPRE010000046">
    <property type="protein sequence ID" value="KAG2234776.1"/>
    <property type="molecule type" value="Genomic_DNA"/>
</dbReference>
<dbReference type="InterPro" id="IPR027437">
    <property type="entry name" value="Rbsml_uS13_C"/>
</dbReference>
<dbReference type="FunFam" id="4.10.910.10:FF:000002">
    <property type="entry name" value="40S ribosomal protein S18"/>
    <property type="match status" value="1"/>
</dbReference>
<dbReference type="Gene3D" id="4.10.910.10">
    <property type="entry name" value="30s ribosomal protein s13, domain 2"/>
    <property type="match status" value="1"/>
</dbReference>
<comment type="caution">
    <text evidence="6">The sequence shown here is derived from an EMBL/GenBank/DDBJ whole genome shotgun (WGS) entry which is preliminary data.</text>
</comment>
<dbReference type="InterPro" id="IPR023214">
    <property type="entry name" value="HAD_sf"/>
</dbReference>
<evidence type="ECO:0000256" key="1">
    <source>
        <dbReference type="ARBA" id="ARBA00004496"/>
    </source>
</evidence>
<dbReference type="NCBIfam" id="NF003140">
    <property type="entry name" value="PRK04053.1"/>
    <property type="match status" value="1"/>
</dbReference>
<dbReference type="SUPFAM" id="SSF46946">
    <property type="entry name" value="S13-like H2TH domain"/>
    <property type="match status" value="1"/>
</dbReference>
<dbReference type="Proteomes" id="UP000613177">
    <property type="component" value="Unassembled WGS sequence"/>
</dbReference>
<dbReference type="FunFam" id="1.10.8.50:FF:000002">
    <property type="entry name" value="40S ribosomal protein S18"/>
    <property type="match status" value="1"/>
</dbReference>
<keyword evidence="3" id="KW-0963">Cytoplasm</keyword>
<evidence type="ECO:0000256" key="3">
    <source>
        <dbReference type="ARBA" id="ARBA00022490"/>
    </source>
</evidence>
<evidence type="ECO:0000256" key="2">
    <source>
        <dbReference type="ARBA" id="ARBA00008080"/>
    </source>
</evidence>
<proteinExistence type="inferred from homology"/>
<protein>
    <recommendedName>
        <fullName evidence="8">40S ribosomal protein S18</fullName>
    </recommendedName>
</protein>
<dbReference type="AlphaFoldDB" id="A0A8H7STF6"/>
<dbReference type="GO" id="GO:0003723">
    <property type="term" value="F:RNA binding"/>
    <property type="evidence" value="ECO:0007669"/>
    <property type="project" value="InterPro"/>
</dbReference>
<dbReference type="InterPro" id="IPR010979">
    <property type="entry name" value="Ribosomal_uS13-like_H2TH"/>
</dbReference>
<dbReference type="InterPro" id="IPR018269">
    <property type="entry name" value="Ribosomal_uS13_CS"/>
</dbReference>
<dbReference type="Gene3D" id="3.90.1470.20">
    <property type="match status" value="1"/>
</dbReference>
<accession>A0A8H7STF6</accession>
<gene>
    <name evidence="6" type="ORF">INT48_000125</name>
</gene>
<dbReference type="PANTHER" id="PTHR10871:SF3">
    <property type="entry name" value="SMALL RIBOSOMAL SUBUNIT PROTEIN US13"/>
    <property type="match status" value="1"/>
</dbReference>
<dbReference type="SUPFAM" id="SSF56784">
    <property type="entry name" value="HAD-like"/>
    <property type="match status" value="1"/>
</dbReference>
<dbReference type="Gene3D" id="1.10.8.50">
    <property type="match status" value="1"/>
</dbReference>
<evidence type="ECO:0000313" key="6">
    <source>
        <dbReference type="EMBL" id="KAG2234776.1"/>
    </source>
</evidence>
<organism evidence="6 7">
    <name type="scientific">Thamnidium elegans</name>
    <dbReference type="NCBI Taxonomy" id="101142"/>
    <lineage>
        <taxon>Eukaryota</taxon>
        <taxon>Fungi</taxon>
        <taxon>Fungi incertae sedis</taxon>
        <taxon>Mucoromycota</taxon>
        <taxon>Mucoromycotina</taxon>
        <taxon>Mucoromycetes</taxon>
        <taxon>Mucorales</taxon>
        <taxon>Mucorineae</taxon>
        <taxon>Mucoraceae</taxon>
        <taxon>Thamnidium</taxon>
    </lineage>
</organism>
<dbReference type="GO" id="GO:0003735">
    <property type="term" value="F:structural constituent of ribosome"/>
    <property type="evidence" value="ECO:0007669"/>
    <property type="project" value="InterPro"/>
</dbReference>
<dbReference type="PROSITE" id="PS00646">
    <property type="entry name" value="RIBOSOMAL_S13_1"/>
    <property type="match status" value="1"/>
</dbReference>
<evidence type="ECO:0000256" key="4">
    <source>
        <dbReference type="ARBA" id="ARBA00022980"/>
    </source>
</evidence>
<reference evidence="6" key="1">
    <citation type="submission" date="2021-01" db="EMBL/GenBank/DDBJ databases">
        <title>Metabolic potential, ecology and presence of endohyphal bacteria is reflected in genomic diversity of Mucoromycotina.</title>
        <authorList>
            <person name="Muszewska A."/>
            <person name="Okrasinska A."/>
            <person name="Steczkiewicz K."/>
            <person name="Drgas O."/>
            <person name="Orlowska M."/>
            <person name="Perlinska-Lenart U."/>
            <person name="Aleksandrzak-Piekarczyk T."/>
            <person name="Szatraj K."/>
            <person name="Zielenkiewicz U."/>
            <person name="Pilsyk S."/>
            <person name="Malc E."/>
            <person name="Mieczkowski P."/>
            <person name="Kruszewska J.S."/>
            <person name="Biernat P."/>
            <person name="Pawlowska J."/>
        </authorList>
    </citation>
    <scope>NUCLEOTIDE SEQUENCE</scope>
    <source>
        <strain evidence="6">WA0000018081</strain>
    </source>
</reference>
<comment type="subcellular location">
    <subcellularLocation>
        <location evidence="1">Cytoplasm</location>
    </subcellularLocation>
</comment>
<dbReference type="PANTHER" id="PTHR10871">
    <property type="entry name" value="30S RIBOSOMAL PROTEIN S13/40S RIBOSOMAL PROTEIN S18"/>
    <property type="match status" value="1"/>
</dbReference>
<dbReference type="GO" id="GO:0006412">
    <property type="term" value="P:translation"/>
    <property type="evidence" value="ECO:0007669"/>
    <property type="project" value="InterPro"/>
</dbReference>
<dbReference type="Gene3D" id="3.40.50.1000">
    <property type="entry name" value="HAD superfamily/HAD-like"/>
    <property type="match status" value="1"/>
</dbReference>
<dbReference type="GO" id="GO:0005829">
    <property type="term" value="C:cytosol"/>
    <property type="evidence" value="ECO:0007669"/>
    <property type="project" value="TreeGrafter"/>
</dbReference>
<sequence>MVHVQVFTDFDGTLSLDDTGILLIDDHRSMGPERRRVLEHEILDDAVQEMWDNVGLTWEEAWADHLDNCTIDPGFPSFNDYCLANDFPVTVVSSGLNPVLEKIMKNFLGEKAKAIEIVANKGQVEGNSWKITWRDDSIYGNDKSLTKARETASKDTIFVFCGDGVSDISAAKHADVLFARKGRDLEFYCKRENIPFIPFETFAEVERVVRNLVDGKASIEKSDSGFCHVSLVVPERNHFQHIIRLLNTNVDGRVKIQIALTSVKGVGRRFANIACKKADIDLTKRAGELSSEELERIVTILQNPAQYKIPNWFLNRQKDIVDGKSSQVISNVLDTKYRDDLERLKKIRAHRGLRHYWGVRVRGQHTKTTGRRGRVVGVSKKK</sequence>
<keyword evidence="7" id="KW-1185">Reference proteome</keyword>
<dbReference type="Pfam" id="PF00416">
    <property type="entry name" value="Ribosomal_S13"/>
    <property type="match status" value="1"/>
</dbReference>
<dbReference type="InterPro" id="IPR036412">
    <property type="entry name" value="HAD-like_sf"/>
</dbReference>
<dbReference type="Pfam" id="PF12710">
    <property type="entry name" value="HAD"/>
    <property type="match status" value="1"/>
</dbReference>
<evidence type="ECO:0000256" key="5">
    <source>
        <dbReference type="ARBA" id="ARBA00023274"/>
    </source>
</evidence>